<dbReference type="EMBL" id="FOJB01000003">
    <property type="protein sequence ID" value="SEW38099.1"/>
    <property type="molecule type" value="Genomic_DNA"/>
</dbReference>
<organism evidence="2 3">
    <name type="scientific">Aliiroseovarius sediminilitoris</name>
    <dbReference type="NCBI Taxonomy" id="1173584"/>
    <lineage>
        <taxon>Bacteria</taxon>
        <taxon>Pseudomonadati</taxon>
        <taxon>Pseudomonadota</taxon>
        <taxon>Alphaproteobacteria</taxon>
        <taxon>Rhodobacterales</taxon>
        <taxon>Paracoccaceae</taxon>
        <taxon>Aliiroseovarius</taxon>
    </lineage>
</organism>
<dbReference type="AlphaFoldDB" id="A0A1I0RBL0"/>
<keyword evidence="1" id="KW-0812">Transmembrane</keyword>
<evidence type="ECO:0000313" key="3">
    <source>
        <dbReference type="Proteomes" id="UP000199650"/>
    </source>
</evidence>
<reference evidence="2 3" key="1">
    <citation type="submission" date="2016-10" db="EMBL/GenBank/DDBJ databases">
        <authorList>
            <person name="de Groot N.N."/>
        </authorList>
    </citation>
    <scope>NUCLEOTIDE SEQUENCE [LARGE SCALE GENOMIC DNA]</scope>
    <source>
        <strain evidence="2 3">DSM 29439</strain>
    </source>
</reference>
<feature type="transmembrane region" description="Helical" evidence="1">
    <location>
        <begin position="12"/>
        <end position="37"/>
    </location>
</feature>
<evidence type="ECO:0008006" key="4">
    <source>
        <dbReference type="Google" id="ProtNLM"/>
    </source>
</evidence>
<gene>
    <name evidence="2" type="ORF">SAMN05444851_3358</name>
</gene>
<accession>A0A1I0RBL0</accession>
<dbReference type="Proteomes" id="UP000199650">
    <property type="component" value="Unassembled WGS sequence"/>
</dbReference>
<evidence type="ECO:0000313" key="2">
    <source>
        <dbReference type="EMBL" id="SEW38099.1"/>
    </source>
</evidence>
<keyword evidence="1" id="KW-0472">Membrane</keyword>
<dbReference type="OrthoDB" id="7667013at2"/>
<keyword evidence="1" id="KW-1133">Transmembrane helix</keyword>
<protein>
    <recommendedName>
        <fullName evidence="4">NnrT protein</fullName>
    </recommendedName>
</protein>
<evidence type="ECO:0000256" key="1">
    <source>
        <dbReference type="SAM" id="Phobius"/>
    </source>
</evidence>
<proteinExistence type="predicted"/>
<name>A0A1I0RBL0_9RHOB</name>
<keyword evidence="3" id="KW-1185">Reference proteome</keyword>
<dbReference type="STRING" id="1173584.SAMN05444851_3358"/>
<sequence>MTEHDKNSGRWPVWAVAAVLYPLAMGAAAVNLFFLFLMLQAVGLRSLTPIEAIVGGIVLGVPFTWITGKWIHGLIVQAEDDA</sequence>